<dbReference type="EMBL" id="HBIN01015480">
    <property type="protein sequence ID" value="CAE0441613.1"/>
    <property type="molecule type" value="Transcribed_RNA"/>
</dbReference>
<dbReference type="PROSITE" id="PS51294">
    <property type="entry name" value="HTH_MYB"/>
    <property type="match status" value="1"/>
</dbReference>
<dbReference type="InterPro" id="IPR009057">
    <property type="entry name" value="Homeodomain-like_sf"/>
</dbReference>
<dbReference type="SUPFAM" id="SSF46689">
    <property type="entry name" value="Homeodomain-like"/>
    <property type="match status" value="1"/>
</dbReference>
<dbReference type="PANTHER" id="PTHR12802">
    <property type="entry name" value="SWI/SNF COMPLEX-RELATED"/>
    <property type="match status" value="1"/>
</dbReference>
<protein>
    <submittedName>
        <fullName evidence="7">Uncharacterized protein</fullName>
    </submittedName>
</protein>
<feature type="compositionally biased region" description="Polar residues" evidence="4">
    <location>
        <begin position="1"/>
        <end position="10"/>
    </location>
</feature>
<dbReference type="SMART" id="SM00717">
    <property type="entry name" value="SANT"/>
    <property type="match status" value="1"/>
</dbReference>
<keyword evidence="3" id="KW-0539">Nucleus</keyword>
<gene>
    <name evidence="7" type="ORF">ASTO00021_LOCUS11742</name>
    <name evidence="8" type="ORF">ASTO00021_LOCUS11744</name>
</gene>
<evidence type="ECO:0000256" key="1">
    <source>
        <dbReference type="ARBA" id="ARBA00023015"/>
    </source>
</evidence>
<sequence>MAHIEATTTDPSRKTGNKMEDYPAKAQYTNIEAESKYRRGRWTTQEHQMFLAGLKVHGRNWKKISSSLTTRSSVQIRTHAQKYFIKQTRGASKDTENGRRIQISGTKKKRKRTTIDFWNAKAKTITRAAKACTFADGNNSDDDYKVFDKVMPTPRTTNMKIYPPAPQQPNSFQEMTKDDAKYARSPRQPLQTSPTKSKTLQTDFRIPTLVELGFRRDDLLIDPVDFTINDMFHNDTLL</sequence>
<dbReference type="InterPro" id="IPR001005">
    <property type="entry name" value="SANT/Myb"/>
</dbReference>
<dbReference type="InterPro" id="IPR006447">
    <property type="entry name" value="Myb_dom_plants"/>
</dbReference>
<accession>A0A6S8DUN9</accession>
<reference evidence="7" key="1">
    <citation type="submission" date="2021-01" db="EMBL/GenBank/DDBJ databases">
        <authorList>
            <person name="Corre E."/>
            <person name="Pelletier E."/>
            <person name="Niang G."/>
            <person name="Scheremetjew M."/>
            <person name="Finn R."/>
            <person name="Kale V."/>
            <person name="Holt S."/>
            <person name="Cochrane G."/>
            <person name="Meng A."/>
            <person name="Brown T."/>
            <person name="Cohen L."/>
        </authorList>
    </citation>
    <scope>NUCLEOTIDE SEQUENCE</scope>
    <source>
        <strain evidence="7">GSBS06</strain>
    </source>
</reference>
<feature type="region of interest" description="Disordered" evidence="4">
    <location>
        <begin position="1"/>
        <end position="23"/>
    </location>
</feature>
<evidence type="ECO:0000259" key="6">
    <source>
        <dbReference type="PROSITE" id="PS51294"/>
    </source>
</evidence>
<evidence type="ECO:0000256" key="2">
    <source>
        <dbReference type="ARBA" id="ARBA00023163"/>
    </source>
</evidence>
<evidence type="ECO:0000256" key="4">
    <source>
        <dbReference type="SAM" id="MobiDB-lite"/>
    </source>
</evidence>
<organism evidence="7">
    <name type="scientific">Aplanochytrium stocchinoi</name>
    <dbReference type="NCBI Taxonomy" id="215587"/>
    <lineage>
        <taxon>Eukaryota</taxon>
        <taxon>Sar</taxon>
        <taxon>Stramenopiles</taxon>
        <taxon>Bigyra</taxon>
        <taxon>Labyrinthulomycetes</taxon>
        <taxon>Thraustochytrida</taxon>
        <taxon>Thraustochytriidae</taxon>
        <taxon>Aplanochytrium</taxon>
    </lineage>
</organism>
<keyword evidence="2" id="KW-0804">Transcription</keyword>
<dbReference type="InterPro" id="IPR017930">
    <property type="entry name" value="Myb_dom"/>
</dbReference>
<keyword evidence="1" id="KW-0805">Transcription regulation</keyword>
<proteinExistence type="predicted"/>
<evidence type="ECO:0000313" key="7">
    <source>
        <dbReference type="EMBL" id="CAE0441611.1"/>
    </source>
</evidence>
<dbReference type="EMBL" id="HBIN01015477">
    <property type="protein sequence ID" value="CAE0441611.1"/>
    <property type="molecule type" value="Transcribed_RNA"/>
</dbReference>
<name>A0A6S8DUN9_9STRA</name>
<dbReference type="Gene3D" id="1.10.10.60">
    <property type="entry name" value="Homeodomain-like"/>
    <property type="match status" value="1"/>
</dbReference>
<evidence type="ECO:0000259" key="5">
    <source>
        <dbReference type="PROSITE" id="PS50090"/>
    </source>
</evidence>
<dbReference type="PROSITE" id="PS50090">
    <property type="entry name" value="MYB_LIKE"/>
    <property type="match status" value="1"/>
</dbReference>
<feature type="domain" description="Myb-like" evidence="5">
    <location>
        <begin position="34"/>
        <end position="84"/>
    </location>
</feature>
<dbReference type="GO" id="GO:0003677">
    <property type="term" value="F:DNA binding"/>
    <property type="evidence" value="ECO:0007669"/>
    <property type="project" value="InterPro"/>
</dbReference>
<dbReference type="Pfam" id="PF00249">
    <property type="entry name" value="Myb_DNA-binding"/>
    <property type="match status" value="1"/>
</dbReference>
<feature type="domain" description="HTH myb-type" evidence="6">
    <location>
        <begin position="38"/>
        <end position="88"/>
    </location>
</feature>
<evidence type="ECO:0000313" key="8">
    <source>
        <dbReference type="EMBL" id="CAE0441613.1"/>
    </source>
</evidence>
<dbReference type="NCBIfam" id="TIGR01557">
    <property type="entry name" value="myb_SHAQKYF"/>
    <property type="match status" value="1"/>
</dbReference>
<dbReference type="CDD" id="cd00167">
    <property type="entry name" value="SANT"/>
    <property type="match status" value="1"/>
</dbReference>
<feature type="region of interest" description="Disordered" evidence="4">
    <location>
        <begin position="155"/>
        <end position="199"/>
    </location>
</feature>
<evidence type="ECO:0000256" key="3">
    <source>
        <dbReference type="ARBA" id="ARBA00023242"/>
    </source>
</evidence>
<feature type="compositionally biased region" description="Polar residues" evidence="4">
    <location>
        <begin position="188"/>
        <end position="199"/>
    </location>
</feature>
<feature type="compositionally biased region" description="Basic and acidic residues" evidence="4">
    <location>
        <begin position="11"/>
        <end position="23"/>
    </location>
</feature>
<dbReference type="AlphaFoldDB" id="A0A6S8DUN9"/>